<evidence type="ECO:0000313" key="6">
    <source>
        <dbReference type="EMBL" id="KIY67991.1"/>
    </source>
</evidence>
<evidence type="ECO:0000256" key="1">
    <source>
        <dbReference type="ARBA" id="ARBA00004141"/>
    </source>
</evidence>
<dbReference type="STRING" id="1314674.A0A0D7BEG2"/>
<proteinExistence type="predicted"/>
<dbReference type="Proteomes" id="UP000054007">
    <property type="component" value="Unassembled WGS sequence"/>
</dbReference>
<evidence type="ECO:0000256" key="2">
    <source>
        <dbReference type="ARBA" id="ARBA00022692"/>
    </source>
</evidence>
<dbReference type="EMBL" id="KN880512">
    <property type="protein sequence ID" value="KIY67991.1"/>
    <property type="molecule type" value="Genomic_DNA"/>
</dbReference>
<dbReference type="InterPro" id="IPR045238">
    <property type="entry name" value="Tim23-like"/>
</dbReference>
<evidence type="ECO:0000256" key="3">
    <source>
        <dbReference type="ARBA" id="ARBA00022989"/>
    </source>
</evidence>
<dbReference type="PANTHER" id="PTHR15371">
    <property type="entry name" value="TIM23"/>
    <property type="match status" value="1"/>
</dbReference>
<dbReference type="Pfam" id="PF02466">
    <property type="entry name" value="Tim17"/>
    <property type="match status" value="1"/>
</dbReference>
<sequence>MYNPFGGLKTGAASSGSTSFAPSDDSAGPISANDLLLGAYDPTRLHPMADIGDKLDYLLLDDDKIVSTPEDSALPSRGWSDDLCYGTGTMYVGGLTLGGLWGIREGLSKHLAVSNARLRLNSVLNSITRRGTFMGNSAGVLALGYNGINSTVDAVRGKHDVFGSMGAAALTGALFKSTAGVKPALTAGIFMSGVAGGWSYLKRIV</sequence>
<accession>A0A0D7BEG2</accession>
<keyword evidence="3" id="KW-1133">Transmembrane helix</keyword>
<name>A0A0D7BEG2_9AGAR</name>
<comment type="subcellular location">
    <subcellularLocation>
        <location evidence="1">Membrane</location>
        <topology evidence="1">Multi-pass membrane protein</topology>
    </subcellularLocation>
</comment>
<dbReference type="GO" id="GO:0030150">
    <property type="term" value="P:protein import into mitochondrial matrix"/>
    <property type="evidence" value="ECO:0007669"/>
    <property type="project" value="TreeGrafter"/>
</dbReference>
<protein>
    <submittedName>
        <fullName evidence="6">Tim17-domain-containing protein</fullName>
    </submittedName>
</protein>
<evidence type="ECO:0000313" key="7">
    <source>
        <dbReference type="Proteomes" id="UP000054007"/>
    </source>
</evidence>
<evidence type="ECO:0000256" key="4">
    <source>
        <dbReference type="ARBA" id="ARBA00023136"/>
    </source>
</evidence>
<feature type="compositionally biased region" description="Low complexity" evidence="5">
    <location>
        <begin position="10"/>
        <end position="25"/>
    </location>
</feature>
<organism evidence="6 7">
    <name type="scientific">Cylindrobasidium torrendii FP15055 ss-10</name>
    <dbReference type="NCBI Taxonomy" id="1314674"/>
    <lineage>
        <taxon>Eukaryota</taxon>
        <taxon>Fungi</taxon>
        <taxon>Dikarya</taxon>
        <taxon>Basidiomycota</taxon>
        <taxon>Agaricomycotina</taxon>
        <taxon>Agaricomycetes</taxon>
        <taxon>Agaricomycetidae</taxon>
        <taxon>Agaricales</taxon>
        <taxon>Marasmiineae</taxon>
        <taxon>Physalacriaceae</taxon>
        <taxon>Cylindrobasidium</taxon>
    </lineage>
</organism>
<evidence type="ECO:0000256" key="5">
    <source>
        <dbReference type="SAM" id="MobiDB-lite"/>
    </source>
</evidence>
<keyword evidence="4" id="KW-0472">Membrane</keyword>
<gene>
    <name evidence="6" type="ORF">CYLTODRAFT_396088</name>
</gene>
<dbReference type="OrthoDB" id="159299at2759"/>
<reference evidence="6 7" key="1">
    <citation type="journal article" date="2015" name="Fungal Genet. Biol.">
        <title>Evolution of novel wood decay mechanisms in Agaricales revealed by the genome sequences of Fistulina hepatica and Cylindrobasidium torrendii.</title>
        <authorList>
            <person name="Floudas D."/>
            <person name="Held B.W."/>
            <person name="Riley R."/>
            <person name="Nagy L.G."/>
            <person name="Koehler G."/>
            <person name="Ransdell A.S."/>
            <person name="Younus H."/>
            <person name="Chow J."/>
            <person name="Chiniquy J."/>
            <person name="Lipzen A."/>
            <person name="Tritt A."/>
            <person name="Sun H."/>
            <person name="Haridas S."/>
            <person name="LaButti K."/>
            <person name="Ohm R.A."/>
            <person name="Kues U."/>
            <person name="Blanchette R.A."/>
            <person name="Grigoriev I.V."/>
            <person name="Minto R.E."/>
            <person name="Hibbett D.S."/>
        </authorList>
    </citation>
    <scope>NUCLEOTIDE SEQUENCE [LARGE SCALE GENOMIC DNA]</scope>
    <source>
        <strain evidence="6 7">FP15055 ss-10</strain>
    </source>
</reference>
<feature type="region of interest" description="Disordered" evidence="5">
    <location>
        <begin position="1"/>
        <end position="25"/>
    </location>
</feature>
<dbReference type="GO" id="GO:0005744">
    <property type="term" value="C:TIM23 mitochondrial import inner membrane translocase complex"/>
    <property type="evidence" value="ECO:0007669"/>
    <property type="project" value="TreeGrafter"/>
</dbReference>
<dbReference type="AlphaFoldDB" id="A0A0D7BEG2"/>
<keyword evidence="2" id="KW-0812">Transmembrane</keyword>
<keyword evidence="7" id="KW-1185">Reference proteome</keyword>
<dbReference type="PANTHER" id="PTHR15371:SF0">
    <property type="entry name" value="SD19278P"/>
    <property type="match status" value="1"/>
</dbReference>
<dbReference type="GO" id="GO:0008320">
    <property type="term" value="F:protein transmembrane transporter activity"/>
    <property type="evidence" value="ECO:0007669"/>
    <property type="project" value="TreeGrafter"/>
</dbReference>